<keyword evidence="2" id="KW-1185">Reference proteome</keyword>
<dbReference type="AlphaFoldDB" id="A0A9N9AA44"/>
<dbReference type="Proteomes" id="UP000789396">
    <property type="component" value="Unassembled WGS sequence"/>
</dbReference>
<dbReference type="OrthoDB" id="10494105at2759"/>
<dbReference type="EMBL" id="CAJVPZ010002954">
    <property type="protein sequence ID" value="CAG8521907.1"/>
    <property type="molecule type" value="Genomic_DNA"/>
</dbReference>
<sequence length="65" mass="7694">MDEEDSFKDIDEDVDKELDYSYENTVKDIDEEVVSFDKDTDDNFGKERLEMVFVNTTVKNKYANI</sequence>
<evidence type="ECO:0000313" key="2">
    <source>
        <dbReference type="Proteomes" id="UP000789396"/>
    </source>
</evidence>
<comment type="caution">
    <text evidence="1">The sequence shown here is derived from an EMBL/GenBank/DDBJ whole genome shotgun (WGS) entry which is preliminary data.</text>
</comment>
<gene>
    <name evidence="1" type="ORF">RFULGI_LOCUS3389</name>
</gene>
<reference evidence="1" key="1">
    <citation type="submission" date="2021-06" db="EMBL/GenBank/DDBJ databases">
        <authorList>
            <person name="Kallberg Y."/>
            <person name="Tangrot J."/>
            <person name="Rosling A."/>
        </authorList>
    </citation>
    <scope>NUCLEOTIDE SEQUENCE</scope>
    <source>
        <strain evidence="1">IN212</strain>
    </source>
</reference>
<protein>
    <submittedName>
        <fullName evidence="1">2500_t:CDS:1</fullName>
    </submittedName>
</protein>
<evidence type="ECO:0000313" key="1">
    <source>
        <dbReference type="EMBL" id="CAG8521907.1"/>
    </source>
</evidence>
<organism evidence="1 2">
    <name type="scientific">Racocetra fulgida</name>
    <dbReference type="NCBI Taxonomy" id="60492"/>
    <lineage>
        <taxon>Eukaryota</taxon>
        <taxon>Fungi</taxon>
        <taxon>Fungi incertae sedis</taxon>
        <taxon>Mucoromycota</taxon>
        <taxon>Glomeromycotina</taxon>
        <taxon>Glomeromycetes</taxon>
        <taxon>Diversisporales</taxon>
        <taxon>Gigasporaceae</taxon>
        <taxon>Racocetra</taxon>
    </lineage>
</organism>
<name>A0A9N9AA44_9GLOM</name>
<proteinExistence type="predicted"/>
<accession>A0A9N9AA44</accession>